<dbReference type="Pfam" id="PF00107">
    <property type="entry name" value="ADH_zinc_N"/>
    <property type="match status" value="1"/>
</dbReference>
<dbReference type="InterPro" id="IPR011032">
    <property type="entry name" value="GroES-like_sf"/>
</dbReference>
<dbReference type="PROSITE" id="PS01162">
    <property type="entry name" value="QOR_ZETA_CRYSTAL"/>
    <property type="match status" value="1"/>
</dbReference>
<keyword evidence="1" id="KW-0521">NADP</keyword>
<reference evidence="4 5" key="1">
    <citation type="submission" date="2020-07" db="EMBL/GenBank/DDBJ databases">
        <title>Sequencing the genomes of 1000 actinobacteria strains.</title>
        <authorList>
            <person name="Klenk H.-P."/>
        </authorList>
    </citation>
    <scope>NUCLEOTIDE SEQUENCE [LARGE SCALE GENOMIC DNA]</scope>
    <source>
        <strain evidence="4 5">DSM 45975</strain>
    </source>
</reference>
<dbReference type="PANTHER" id="PTHR48106">
    <property type="entry name" value="QUINONE OXIDOREDUCTASE PIG3-RELATED"/>
    <property type="match status" value="1"/>
</dbReference>
<dbReference type="EC" id="1.6.5.5" evidence="4"/>
<gene>
    <name evidence="4" type="ORF">FHX42_004216</name>
</gene>
<dbReference type="InterPro" id="IPR002364">
    <property type="entry name" value="Quin_OxRdtase/zeta-crystal_CS"/>
</dbReference>
<dbReference type="SMART" id="SM00829">
    <property type="entry name" value="PKS_ER"/>
    <property type="match status" value="1"/>
</dbReference>
<dbReference type="RefSeq" id="WP_182546019.1">
    <property type="nucleotide sequence ID" value="NZ_JACGWZ010000006.1"/>
</dbReference>
<evidence type="ECO:0000256" key="2">
    <source>
        <dbReference type="ARBA" id="ARBA00023002"/>
    </source>
</evidence>
<name>A0A839E530_9PSEU</name>
<sequence>MRAVRATGFGGPDALVMDADPEPVAGAGQVVIEVSVAPIDFIQTQLRRGSTPGPPLSEPPYVPGTGVAGTVVSVGDGVDAGWIRRRVVARTASGLGGNAERAVAGADSLIPVPDALELSDAAALLDDGGTAIGLVDNARVRPGEWVLVEAAGGGLGSLLVQLARAAGAHVIGAARGAEKLDLAGELGAAAVLDHSQPGWTERLREITGGAGPDLVFDGVGGEIGRSAFEATARGGRFSVHGASSGAPTVIEESDAARRGVTVIGPDQLNDAFRAGTNKSAETAMAEAVAGRIAPAIGRTFPLEQTDRAHAAMEARTVPGKTLLLV</sequence>
<dbReference type="PANTHER" id="PTHR48106:SF13">
    <property type="entry name" value="QUINONE OXIDOREDUCTASE-RELATED"/>
    <property type="match status" value="1"/>
</dbReference>
<dbReference type="InterPro" id="IPR013149">
    <property type="entry name" value="ADH-like_C"/>
</dbReference>
<dbReference type="GO" id="GO:0005829">
    <property type="term" value="C:cytosol"/>
    <property type="evidence" value="ECO:0007669"/>
    <property type="project" value="TreeGrafter"/>
</dbReference>
<dbReference type="SUPFAM" id="SSF50129">
    <property type="entry name" value="GroES-like"/>
    <property type="match status" value="1"/>
</dbReference>
<dbReference type="AlphaFoldDB" id="A0A839E530"/>
<evidence type="ECO:0000256" key="1">
    <source>
        <dbReference type="ARBA" id="ARBA00022857"/>
    </source>
</evidence>
<dbReference type="GO" id="GO:0035925">
    <property type="term" value="F:mRNA 3'-UTR AU-rich region binding"/>
    <property type="evidence" value="ECO:0007669"/>
    <property type="project" value="TreeGrafter"/>
</dbReference>
<keyword evidence="2 4" id="KW-0560">Oxidoreductase</keyword>
<dbReference type="SUPFAM" id="SSF51735">
    <property type="entry name" value="NAD(P)-binding Rossmann-fold domains"/>
    <property type="match status" value="1"/>
</dbReference>
<dbReference type="Gene3D" id="3.40.50.720">
    <property type="entry name" value="NAD(P)-binding Rossmann-like Domain"/>
    <property type="match status" value="1"/>
</dbReference>
<dbReference type="InterPro" id="IPR020843">
    <property type="entry name" value="ER"/>
</dbReference>
<proteinExistence type="predicted"/>
<dbReference type="GO" id="GO:0008270">
    <property type="term" value="F:zinc ion binding"/>
    <property type="evidence" value="ECO:0007669"/>
    <property type="project" value="InterPro"/>
</dbReference>
<dbReference type="Pfam" id="PF08240">
    <property type="entry name" value="ADH_N"/>
    <property type="match status" value="1"/>
</dbReference>
<evidence type="ECO:0000259" key="3">
    <source>
        <dbReference type="SMART" id="SM00829"/>
    </source>
</evidence>
<keyword evidence="5" id="KW-1185">Reference proteome</keyword>
<dbReference type="CDD" id="cd08244">
    <property type="entry name" value="MDR_enoyl_red"/>
    <property type="match status" value="1"/>
</dbReference>
<protein>
    <submittedName>
        <fullName evidence="4">NADPH2:quinone reductase</fullName>
        <ecNumber evidence="4">1.6.5.5</ecNumber>
    </submittedName>
</protein>
<dbReference type="GO" id="GO:0070402">
    <property type="term" value="F:NADPH binding"/>
    <property type="evidence" value="ECO:0007669"/>
    <property type="project" value="TreeGrafter"/>
</dbReference>
<accession>A0A839E530</accession>
<dbReference type="Proteomes" id="UP000569329">
    <property type="component" value="Unassembled WGS sequence"/>
</dbReference>
<dbReference type="Gene3D" id="3.90.180.10">
    <property type="entry name" value="Medium-chain alcohol dehydrogenases, catalytic domain"/>
    <property type="match status" value="1"/>
</dbReference>
<dbReference type="EMBL" id="JACGWZ010000006">
    <property type="protein sequence ID" value="MBA8826837.1"/>
    <property type="molecule type" value="Genomic_DNA"/>
</dbReference>
<organism evidence="4 5">
    <name type="scientific">Halosaccharopolyspora lacisalsi</name>
    <dbReference type="NCBI Taxonomy" id="1000566"/>
    <lineage>
        <taxon>Bacteria</taxon>
        <taxon>Bacillati</taxon>
        <taxon>Actinomycetota</taxon>
        <taxon>Actinomycetes</taxon>
        <taxon>Pseudonocardiales</taxon>
        <taxon>Pseudonocardiaceae</taxon>
        <taxon>Halosaccharopolyspora</taxon>
    </lineage>
</organism>
<feature type="domain" description="Enoyl reductase (ER)" evidence="3">
    <location>
        <begin position="10"/>
        <end position="323"/>
    </location>
</feature>
<dbReference type="InterPro" id="IPR036291">
    <property type="entry name" value="NAD(P)-bd_dom_sf"/>
</dbReference>
<evidence type="ECO:0000313" key="5">
    <source>
        <dbReference type="Proteomes" id="UP000569329"/>
    </source>
</evidence>
<dbReference type="GO" id="GO:0003960">
    <property type="term" value="F:quinone reductase (NADPH) activity"/>
    <property type="evidence" value="ECO:0007669"/>
    <property type="project" value="UniProtKB-EC"/>
</dbReference>
<dbReference type="InterPro" id="IPR013154">
    <property type="entry name" value="ADH-like_N"/>
</dbReference>
<comment type="caution">
    <text evidence="4">The sequence shown here is derived from an EMBL/GenBank/DDBJ whole genome shotgun (WGS) entry which is preliminary data.</text>
</comment>
<evidence type="ECO:0000313" key="4">
    <source>
        <dbReference type="EMBL" id="MBA8826837.1"/>
    </source>
</evidence>